<dbReference type="InterPro" id="IPR045178">
    <property type="entry name" value="Fhl1/FHA1"/>
</dbReference>
<dbReference type="InterPro" id="IPR000253">
    <property type="entry name" value="FHA_dom"/>
</dbReference>
<feature type="compositionally biased region" description="Acidic residues" evidence="2">
    <location>
        <begin position="358"/>
        <end position="369"/>
    </location>
</feature>
<dbReference type="SUPFAM" id="SSF49879">
    <property type="entry name" value="SMAD/FHA domain"/>
    <property type="match status" value="1"/>
</dbReference>
<dbReference type="Gene3D" id="2.60.200.20">
    <property type="match status" value="1"/>
</dbReference>
<dbReference type="GO" id="GO:0043565">
    <property type="term" value="F:sequence-specific DNA binding"/>
    <property type="evidence" value="ECO:0007669"/>
    <property type="project" value="TreeGrafter"/>
</dbReference>
<dbReference type="EMBL" id="NJET01000449">
    <property type="protein sequence ID" value="PHH58489.1"/>
    <property type="molecule type" value="Genomic_DNA"/>
</dbReference>
<dbReference type="InterPro" id="IPR017956">
    <property type="entry name" value="AT_hook_DNA-bd_motif"/>
</dbReference>
<dbReference type="GO" id="GO:0060962">
    <property type="term" value="P:regulation of ribosomal protein gene transcription by RNA polymerase II"/>
    <property type="evidence" value="ECO:0007669"/>
    <property type="project" value="InterPro"/>
</dbReference>
<dbReference type="Pfam" id="PF00498">
    <property type="entry name" value="FHA"/>
    <property type="match status" value="1"/>
</dbReference>
<feature type="compositionally biased region" description="Basic and acidic residues" evidence="2">
    <location>
        <begin position="493"/>
        <end position="503"/>
    </location>
</feature>
<feature type="domain" description="FHA" evidence="3">
    <location>
        <begin position="218"/>
        <end position="277"/>
    </location>
</feature>
<protein>
    <recommendedName>
        <fullName evidence="3">FHA domain-containing protein</fullName>
    </recommendedName>
</protein>
<dbReference type="PANTHER" id="PTHR21712">
    <property type="entry name" value="PRE-RRNA-PROCESSING PROTEIN FHL1"/>
    <property type="match status" value="1"/>
</dbReference>
<feature type="compositionally biased region" description="Basic and acidic residues" evidence="2">
    <location>
        <begin position="98"/>
        <end position="113"/>
    </location>
</feature>
<organism evidence="4 5">
    <name type="scientific">Ophiocordyceps australis</name>
    <dbReference type="NCBI Taxonomy" id="1399860"/>
    <lineage>
        <taxon>Eukaryota</taxon>
        <taxon>Fungi</taxon>
        <taxon>Dikarya</taxon>
        <taxon>Ascomycota</taxon>
        <taxon>Pezizomycotina</taxon>
        <taxon>Sordariomycetes</taxon>
        <taxon>Hypocreomycetidae</taxon>
        <taxon>Hypocreales</taxon>
        <taxon>Ophiocordycipitaceae</taxon>
        <taxon>Ophiocordyceps</taxon>
    </lineage>
</organism>
<evidence type="ECO:0000256" key="2">
    <source>
        <dbReference type="SAM" id="MobiDB-lite"/>
    </source>
</evidence>
<evidence type="ECO:0000256" key="1">
    <source>
        <dbReference type="ARBA" id="ARBA00023242"/>
    </source>
</evidence>
<evidence type="ECO:0000313" key="4">
    <source>
        <dbReference type="EMBL" id="PHH58489.1"/>
    </source>
</evidence>
<dbReference type="PANTHER" id="PTHR21712:SF29">
    <property type="entry name" value="PRE-RRNA-PROCESSING PROTEIN FHL1"/>
    <property type="match status" value="1"/>
</dbReference>
<dbReference type="STRING" id="1399860.A0A2C5X6U4"/>
<accession>A0A2C5X6U4</accession>
<evidence type="ECO:0000313" key="5">
    <source>
        <dbReference type="Proteomes" id="UP000226192"/>
    </source>
</evidence>
<gene>
    <name evidence="4" type="ORF">CDD81_5601</name>
</gene>
<evidence type="ECO:0000259" key="3">
    <source>
        <dbReference type="Pfam" id="PF00498"/>
    </source>
</evidence>
<dbReference type="GO" id="GO:0005634">
    <property type="term" value="C:nucleus"/>
    <property type="evidence" value="ECO:0007669"/>
    <property type="project" value="TreeGrafter"/>
</dbReference>
<feature type="compositionally biased region" description="Basic and acidic residues" evidence="2">
    <location>
        <begin position="370"/>
        <end position="386"/>
    </location>
</feature>
<feature type="region of interest" description="Disordered" evidence="2">
    <location>
        <begin position="318"/>
        <end position="535"/>
    </location>
</feature>
<proteinExistence type="predicted"/>
<name>A0A2C5X6U4_9HYPO</name>
<feature type="compositionally biased region" description="Basic residues" evidence="2">
    <location>
        <begin position="453"/>
        <end position="462"/>
    </location>
</feature>
<feature type="compositionally biased region" description="Polar residues" evidence="2">
    <location>
        <begin position="526"/>
        <end position="535"/>
    </location>
</feature>
<sequence>MARFDQAYAMMATLASIAGAGAPVGMTPPPTVTPAQVTLPSYSAEDEFGALGHANGLRQPNADPSLESFARVEFADSVFQMTTYAVIIGRDQGALMQARRDERQAEEHRRRTQENALQGLPPPSPIHRERSKFSKSYVSEEGGMLGPESDSEDTGNARPSKRRKPSTTGSSQNDKDEALDKMIFNRQYVSHTPGAAAVDLRSLRPSPWHVPFIGIHSPGPNIASKTKAISREHLKIVYNQAQGVFEAIPLHKNGFFCQDVHYNTDKVVLKCGDRLQIKDIDFRFIINGVERGCTGAEELEEDDGAAANKAHTHGGKEMSFEFEGSHGNGAIQDTSDELSELEASPPELSDFEGLANGNDEDEDEEMDDAVEQKAKTGAEAGGKEHGQAVLEQAQRMPAGLPDAPMPYQARKRGPGRPPKNGFMSKREQRLLKKAQLEMEKMKVPQTPAEQPVKRKVGRPRKHPLPDQGGERPEKRRYKPRKPKGEEGAQGASDGERRAKDKKDRRARPKSPALDLKIEDYSEEQLQKPNKNYGTA</sequence>
<comment type="caution">
    <text evidence="4">The sequence shown here is derived from an EMBL/GenBank/DDBJ whole genome shotgun (WGS) entry which is preliminary data.</text>
</comment>
<dbReference type="Proteomes" id="UP000226192">
    <property type="component" value="Unassembled WGS sequence"/>
</dbReference>
<dbReference type="AlphaFoldDB" id="A0A2C5X6U4"/>
<feature type="region of interest" description="Disordered" evidence="2">
    <location>
        <begin position="97"/>
        <end position="176"/>
    </location>
</feature>
<dbReference type="SMART" id="SM00384">
    <property type="entry name" value="AT_hook"/>
    <property type="match status" value="2"/>
</dbReference>
<keyword evidence="1" id="KW-0539">Nucleus</keyword>
<feature type="compositionally biased region" description="Basic and acidic residues" evidence="2">
    <location>
        <begin position="424"/>
        <end position="442"/>
    </location>
</feature>
<keyword evidence="5" id="KW-1185">Reference proteome</keyword>
<reference evidence="4 5" key="1">
    <citation type="submission" date="2017-06" db="EMBL/GenBank/DDBJ databases">
        <title>Ant-infecting Ophiocordyceps genomes reveal a high diversity of potential behavioral manipulation genes and a possible major role for enterotoxins.</title>
        <authorList>
            <person name="De Bekker C."/>
            <person name="Evans H.C."/>
            <person name="Brachmann A."/>
            <person name="Hughes D.P."/>
        </authorList>
    </citation>
    <scope>NUCLEOTIDE SEQUENCE [LARGE SCALE GENOMIC DNA]</scope>
    <source>
        <strain evidence="4 5">Map64</strain>
    </source>
</reference>
<dbReference type="OrthoDB" id="5402974at2759"/>
<dbReference type="InterPro" id="IPR008984">
    <property type="entry name" value="SMAD_FHA_dom_sf"/>
</dbReference>